<feature type="chain" id="PRO_5045306530" evidence="1">
    <location>
        <begin position="26"/>
        <end position="990"/>
    </location>
</feature>
<name>A0ABY4D141_9BACT</name>
<feature type="signal peptide" evidence="1">
    <location>
        <begin position="1"/>
        <end position="25"/>
    </location>
</feature>
<evidence type="ECO:0000256" key="1">
    <source>
        <dbReference type="SAM" id="SignalP"/>
    </source>
</evidence>
<sequence length="990" mass="101771">MKHILPSFGLLVFPIVSGLAATAAAQSPTATALYVNDNATTGDVFTTAVGDDVTGNGTAAAPFSTVARALAAADLATQTIFIDAGTYSERVVLNKPVSLQGAGTATAQPASATIFDGGLLPAPTQTSEAGLLITVSGGTSNAPLTIADLTVQKYDFGIQAEGSSNQANLLLEDVEAMHNRRQGILWRSLGGVQHLTLRRVRAAYTAEGINSTTNGAGRGLFMVNGHKADILIEDGVFEMNRRGGIDINDGSVSGLIVRNNQFTQNGGGALVVLGAAGARNSNGSFTGIAALIEGNAIRNNASNGMELKSCTGTGQRGGAGSFVVRNNFITRTIGAPTTLSEDNAGLAFIDRDRDVIAVGGGINGDLTTGGAYVAGNTIRGYLADATSSSFNINGFGLVLEGAQNKVFGNVVAQCQLAVQVQDRPAASTGYTPFFDISRNGFVVSSGDSICGNRLDSCATALRTVNLANPVNASLNWLGASAATAVRGTTGTGGFVLTLGGPATSFAERSAFASTGLIDYSPFLGTRTDAAPAAGFQPSLNYLSVDLYSPQSAAETSLAEGLALVAENGTLNLAAAVYDESMSVTKNLTLSTDGPTTLRDLTLNGASKVLALGSSLTLSGSLTLTDGLLRTTAANMLTLTDQATASAGSSRSYVDGPLRKVGQQPFVFPLGKNGEWARLGISAPASATAAFTAEYAPAAYSTRTAAAPLSEVSQVEHWTLDGAGTTDAVSVRLHWENALRSGIDDFSSDLQVATFTGTEWETTGNGGLGGSLNVGSVVSGQTVSGRTIFTIGSLSAAVNPLSTELVEFTAEQPRPGAVDLEWTLAGETNTYGYAVERSSVGTAWQQVGFVASQGLTSQSRIYTFQDLSVQGLTQAFYRLRQTNAAGVARYSAVASVLLTGGPLATLTEAAEQFSVFPNPASHQVVLRLPASASNSVDVLLTDLSGRSVFRTGLLGGTERKLELPASLSGGVYLLHVQSAGFSGKPQRLVIQ</sequence>
<dbReference type="InterPro" id="IPR026444">
    <property type="entry name" value="Secre_tail"/>
</dbReference>
<dbReference type="InterPro" id="IPR006626">
    <property type="entry name" value="PbH1"/>
</dbReference>
<evidence type="ECO:0000313" key="3">
    <source>
        <dbReference type="EMBL" id="UOG75210.1"/>
    </source>
</evidence>
<evidence type="ECO:0000259" key="2">
    <source>
        <dbReference type="Pfam" id="PF13229"/>
    </source>
</evidence>
<gene>
    <name evidence="3" type="ORF">MTX78_01105</name>
</gene>
<dbReference type="InterPro" id="IPR039448">
    <property type="entry name" value="Beta_helix"/>
</dbReference>
<dbReference type="InterPro" id="IPR011050">
    <property type="entry name" value="Pectin_lyase_fold/virulence"/>
</dbReference>
<dbReference type="InterPro" id="IPR013783">
    <property type="entry name" value="Ig-like_fold"/>
</dbReference>
<dbReference type="Pfam" id="PF13229">
    <property type="entry name" value="Beta_helix"/>
    <property type="match status" value="1"/>
</dbReference>
<dbReference type="SMART" id="SM00710">
    <property type="entry name" value="PbH1"/>
    <property type="match status" value="7"/>
</dbReference>
<dbReference type="Gene3D" id="2.60.40.10">
    <property type="entry name" value="Immunoglobulins"/>
    <property type="match status" value="1"/>
</dbReference>
<accession>A0ABY4D141</accession>
<dbReference type="InterPro" id="IPR012334">
    <property type="entry name" value="Pectin_lyas_fold"/>
</dbReference>
<dbReference type="Proteomes" id="UP000831113">
    <property type="component" value="Chromosome"/>
</dbReference>
<keyword evidence="4" id="KW-1185">Reference proteome</keyword>
<organism evidence="3 4">
    <name type="scientific">Hymenobacter tibetensis</name>
    <dbReference type="NCBI Taxonomy" id="497967"/>
    <lineage>
        <taxon>Bacteria</taxon>
        <taxon>Pseudomonadati</taxon>
        <taxon>Bacteroidota</taxon>
        <taxon>Cytophagia</taxon>
        <taxon>Cytophagales</taxon>
        <taxon>Hymenobacteraceae</taxon>
        <taxon>Hymenobacter</taxon>
    </lineage>
</organism>
<keyword evidence="1" id="KW-0732">Signal</keyword>
<dbReference type="NCBIfam" id="TIGR04183">
    <property type="entry name" value="Por_Secre_tail"/>
    <property type="match status" value="1"/>
</dbReference>
<dbReference type="EMBL" id="CP094669">
    <property type="protein sequence ID" value="UOG75210.1"/>
    <property type="molecule type" value="Genomic_DNA"/>
</dbReference>
<protein>
    <submittedName>
        <fullName evidence="3">T9SS type A sorting domain-containing protein</fullName>
    </submittedName>
</protein>
<dbReference type="RefSeq" id="WP_243799124.1">
    <property type="nucleotide sequence ID" value="NZ_CP094669.1"/>
</dbReference>
<dbReference type="SUPFAM" id="SSF51126">
    <property type="entry name" value="Pectin lyase-like"/>
    <property type="match status" value="1"/>
</dbReference>
<proteinExistence type="predicted"/>
<feature type="domain" description="Right handed beta helix" evidence="2">
    <location>
        <begin position="141"/>
        <end position="276"/>
    </location>
</feature>
<evidence type="ECO:0000313" key="4">
    <source>
        <dbReference type="Proteomes" id="UP000831113"/>
    </source>
</evidence>
<dbReference type="Gene3D" id="2.160.20.10">
    <property type="entry name" value="Single-stranded right-handed beta-helix, Pectin lyase-like"/>
    <property type="match status" value="1"/>
</dbReference>
<reference evidence="3 4" key="1">
    <citation type="submission" date="2022-03" db="EMBL/GenBank/DDBJ databases">
        <title>Hymenobactersp. isolated from the air.</title>
        <authorList>
            <person name="Won M."/>
            <person name="Kwon S.-W."/>
        </authorList>
    </citation>
    <scope>NUCLEOTIDE SEQUENCE [LARGE SCALE GENOMIC DNA]</scope>
    <source>
        <strain evidence="3 4">KACC 21982</strain>
    </source>
</reference>